<dbReference type="SMART" id="SM00388">
    <property type="entry name" value="HisKA"/>
    <property type="match status" value="1"/>
</dbReference>
<evidence type="ECO:0000256" key="3">
    <source>
        <dbReference type="ARBA" id="ARBA00022553"/>
    </source>
</evidence>
<dbReference type="Pfam" id="PF02518">
    <property type="entry name" value="HATPase_c"/>
    <property type="match status" value="1"/>
</dbReference>
<dbReference type="SMART" id="SM00448">
    <property type="entry name" value="REC"/>
    <property type="match status" value="2"/>
</dbReference>
<dbReference type="SMART" id="SM00091">
    <property type="entry name" value="PAS"/>
    <property type="match status" value="1"/>
</dbReference>
<dbReference type="InterPro" id="IPR004358">
    <property type="entry name" value="Sig_transdc_His_kin-like_C"/>
</dbReference>
<dbReference type="InterPro" id="IPR013655">
    <property type="entry name" value="PAS_fold_3"/>
</dbReference>
<evidence type="ECO:0000313" key="11">
    <source>
        <dbReference type="EMBL" id="RUT03315.1"/>
    </source>
</evidence>
<dbReference type="Proteomes" id="UP000282574">
    <property type="component" value="Unassembled WGS sequence"/>
</dbReference>
<keyword evidence="4 11" id="KW-0808">Transferase</keyword>
<keyword evidence="3 6" id="KW-0597">Phosphoprotein</keyword>
<evidence type="ECO:0000259" key="10">
    <source>
        <dbReference type="PROSITE" id="PS50113"/>
    </source>
</evidence>
<feature type="modified residue" description="4-aspartylphosphate" evidence="6">
    <location>
        <position position="66"/>
    </location>
</feature>
<dbReference type="SUPFAM" id="SSF47384">
    <property type="entry name" value="Homodimeric domain of signal transducing histidine kinase"/>
    <property type="match status" value="1"/>
</dbReference>
<evidence type="ECO:0000256" key="4">
    <source>
        <dbReference type="ARBA" id="ARBA00022777"/>
    </source>
</evidence>
<dbReference type="InterPro" id="IPR003661">
    <property type="entry name" value="HisK_dim/P_dom"/>
</dbReference>
<dbReference type="InterPro" id="IPR000014">
    <property type="entry name" value="PAS"/>
</dbReference>
<dbReference type="FunFam" id="3.30.450.20:FF:000099">
    <property type="entry name" value="Sensory box sensor histidine kinase"/>
    <property type="match status" value="1"/>
</dbReference>
<protein>
    <recommendedName>
        <fullName evidence="2">histidine kinase</fullName>
        <ecNumber evidence="2">2.7.13.3</ecNumber>
    </recommendedName>
</protein>
<dbReference type="PROSITE" id="PS50112">
    <property type="entry name" value="PAS"/>
    <property type="match status" value="1"/>
</dbReference>
<dbReference type="PROSITE" id="PS50109">
    <property type="entry name" value="HIS_KIN"/>
    <property type="match status" value="1"/>
</dbReference>
<dbReference type="EC" id="2.7.13.3" evidence="2"/>
<evidence type="ECO:0000256" key="5">
    <source>
        <dbReference type="ARBA" id="ARBA00023012"/>
    </source>
</evidence>
<reference evidence="11 12" key="1">
    <citation type="journal article" date="2019" name="Genome Biol. Evol.">
        <title>Day and night: Metabolic profiles and evolutionary relationships of six axenic non-marine cyanobacteria.</title>
        <authorList>
            <person name="Will S.E."/>
            <person name="Henke P."/>
            <person name="Boedeker C."/>
            <person name="Huang S."/>
            <person name="Brinkmann H."/>
            <person name="Rohde M."/>
            <person name="Jarek M."/>
            <person name="Friedl T."/>
            <person name="Seufert S."/>
            <person name="Schumacher M."/>
            <person name="Overmann J."/>
            <person name="Neumann-Schaal M."/>
            <person name="Petersen J."/>
        </authorList>
    </citation>
    <scope>NUCLEOTIDE SEQUENCE [LARGE SCALE GENOMIC DNA]</scope>
    <source>
        <strain evidence="11 12">SAG 39.79</strain>
    </source>
</reference>
<keyword evidence="12" id="KW-1185">Reference proteome</keyword>
<dbReference type="NCBIfam" id="TIGR00229">
    <property type="entry name" value="sensory_box"/>
    <property type="match status" value="1"/>
</dbReference>
<keyword evidence="4 11" id="KW-0418">Kinase</keyword>
<dbReference type="Gene3D" id="1.10.287.130">
    <property type="match status" value="1"/>
</dbReference>
<name>A0AB37UAN6_9CYAN</name>
<feature type="domain" description="Response regulatory" evidence="8">
    <location>
        <begin position="15"/>
        <end position="131"/>
    </location>
</feature>
<evidence type="ECO:0000256" key="1">
    <source>
        <dbReference type="ARBA" id="ARBA00000085"/>
    </source>
</evidence>
<dbReference type="CDD" id="cd00082">
    <property type="entry name" value="HisKA"/>
    <property type="match status" value="1"/>
</dbReference>
<dbReference type="PROSITE" id="PS50113">
    <property type="entry name" value="PAC"/>
    <property type="match status" value="1"/>
</dbReference>
<dbReference type="InterPro" id="IPR005467">
    <property type="entry name" value="His_kinase_dom"/>
</dbReference>
<organism evidence="11 12">
    <name type="scientific">Chroococcidiopsis cubana SAG 39.79</name>
    <dbReference type="NCBI Taxonomy" id="388085"/>
    <lineage>
        <taxon>Bacteria</taxon>
        <taxon>Bacillati</taxon>
        <taxon>Cyanobacteriota</taxon>
        <taxon>Cyanophyceae</taxon>
        <taxon>Chroococcidiopsidales</taxon>
        <taxon>Chroococcidiopsidaceae</taxon>
        <taxon>Chroococcidiopsis</taxon>
    </lineage>
</organism>
<sequence length="685" mass="76908">MNSRYVTHTVSKPLRILLVEDSEDDAELLVCHLERHNYDVEWLRVQTPEAMSSALDRQQWDIILADYSLPKFNATDALHVLQSKALDIPFIIVSGNIGEETAVAAMKAGAHDYIMKGNLARLVPAIEREIEEAASRRERQRIQLELKESEARWHLALDGANDGLWDWDIKNHTAFLSARWKAMLGYAENEIDNRFEEWANRVHPDDVASVMRSLQEHLARQTEFYRTEHRLRCKDGTYKWILSRGKVSWDETGAAIRMVGSHTDITSTKQMEDTLRQQAESLTAANRIKDEFLAVVSHELRAPLNAILGWSQILRTRKFTTTTKWEILEAIERNAKWQQHLIEDLLDVSRIVQGTLELQFTPVYLPSIIAATIKAVQPMADAKRIQLKFTVDPDWEDAEIERQILLLADSNRLQQVFWNLLSNAIKFSAEGQQADICLSLVANDSNSQSQIDSYAQIQIIDRGQGISAEFLSHVFDRFRQENSSSASHGGLGLGLAIVRHIVEMHGGTVGVASDGVGQGATFTVQLPLPKQKLSQNRQPSTADLWLETSEPYPLVGRKVLAVDDEPDTLELLAVALTEYGAEIVVAGSVPEAIAAFTQFKPDIMVCDLGMPGEDGYALIHQIRMLEIGLGTHTPAIALTGFARESDRERAIAAGFQIHLSKPINPYQLMSIILKLTKDSYLAEKI</sequence>
<comment type="caution">
    <text evidence="11">The sequence shown here is derived from an EMBL/GenBank/DDBJ whole genome shotgun (WGS) entry which is preliminary data.</text>
</comment>
<evidence type="ECO:0000256" key="2">
    <source>
        <dbReference type="ARBA" id="ARBA00012438"/>
    </source>
</evidence>
<dbReference type="PRINTS" id="PR00344">
    <property type="entry name" value="BCTRLSENSOR"/>
</dbReference>
<dbReference type="SUPFAM" id="SSF55874">
    <property type="entry name" value="ATPase domain of HSP90 chaperone/DNA topoisomerase II/histidine kinase"/>
    <property type="match status" value="1"/>
</dbReference>
<dbReference type="PANTHER" id="PTHR43547:SF2">
    <property type="entry name" value="HYBRID SIGNAL TRANSDUCTION HISTIDINE KINASE C"/>
    <property type="match status" value="1"/>
</dbReference>
<evidence type="ECO:0000259" key="9">
    <source>
        <dbReference type="PROSITE" id="PS50112"/>
    </source>
</evidence>
<dbReference type="PANTHER" id="PTHR43547">
    <property type="entry name" value="TWO-COMPONENT HISTIDINE KINASE"/>
    <property type="match status" value="1"/>
</dbReference>
<dbReference type="Pfam" id="PF08447">
    <property type="entry name" value="PAS_3"/>
    <property type="match status" value="1"/>
</dbReference>
<keyword evidence="5" id="KW-0902">Two-component regulatory system</keyword>
<dbReference type="PROSITE" id="PS50110">
    <property type="entry name" value="RESPONSE_REGULATORY"/>
    <property type="match status" value="2"/>
</dbReference>
<dbReference type="SUPFAM" id="SSF55785">
    <property type="entry name" value="PYP-like sensor domain (PAS domain)"/>
    <property type="match status" value="1"/>
</dbReference>
<dbReference type="InterPro" id="IPR035965">
    <property type="entry name" value="PAS-like_dom_sf"/>
</dbReference>
<dbReference type="GO" id="GO:0000155">
    <property type="term" value="F:phosphorelay sensor kinase activity"/>
    <property type="evidence" value="ECO:0007669"/>
    <property type="project" value="InterPro"/>
</dbReference>
<feature type="domain" description="PAS" evidence="9">
    <location>
        <begin position="149"/>
        <end position="221"/>
    </location>
</feature>
<dbReference type="InterPro" id="IPR036890">
    <property type="entry name" value="HATPase_C_sf"/>
</dbReference>
<dbReference type="CDD" id="cd17580">
    <property type="entry name" value="REC_2_DhkD-like"/>
    <property type="match status" value="1"/>
</dbReference>
<dbReference type="AlphaFoldDB" id="A0AB37UAN6"/>
<dbReference type="InterPro" id="IPR000700">
    <property type="entry name" value="PAS-assoc_C"/>
</dbReference>
<feature type="modified residue" description="4-aspartylphosphate" evidence="6">
    <location>
        <position position="607"/>
    </location>
</feature>
<dbReference type="Gene3D" id="3.30.565.10">
    <property type="entry name" value="Histidine kinase-like ATPase, C-terminal domain"/>
    <property type="match status" value="1"/>
</dbReference>
<comment type="catalytic activity">
    <reaction evidence="1">
        <text>ATP + protein L-histidine = ADP + protein N-phospho-L-histidine.</text>
        <dbReference type="EC" id="2.7.13.3"/>
    </reaction>
</comment>
<dbReference type="SUPFAM" id="SSF52172">
    <property type="entry name" value="CheY-like"/>
    <property type="match status" value="2"/>
</dbReference>
<gene>
    <name evidence="11" type="ORF">DSM107010_60750</name>
</gene>
<dbReference type="InterPro" id="IPR003594">
    <property type="entry name" value="HATPase_dom"/>
</dbReference>
<dbReference type="InterPro" id="IPR001789">
    <property type="entry name" value="Sig_transdc_resp-reg_receiver"/>
</dbReference>
<dbReference type="Gene3D" id="3.40.50.2300">
    <property type="match status" value="2"/>
</dbReference>
<dbReference type="SMART" id="SM00387">
    <property type="entry name" value="HATPase_c"/>
    <property type="match status" value="1"/>
</dbReference>
<dbReference type="EMBL" id="RSCK01000100">
    <property type="protein sequence ID" value="RUT03315.1"/>
    <property type="molecule type" value="Genomic_DNA"/>
</dbReference>
<evidence type="ECO:0000313" key="12">
    <source>
        <dbReference type="Proteomes" id="UP000282574"/>
    </source>
</evidence>
<proteinExistence type="predicted"/>
<dbReference type="RefSeq" id="WP_106169699.1">
    <property type="nucleotide sequence ID" value="NZ_JAVKZF010000001.1"/>
</dbReference>
<feature type="domain" description="Response regulatory" evidence="8">
    <location>
        <begin position="558"/>
        <end position="676"/>
    </location>
</feature>
<dbReference type="InterPro" id="IPR036097">
    <property type="entry name" value="HisK_dim/P_sf"/>
</dbReference>
<dbReference type="InterPro" id="IPR011006">
    <property type="entry name" value="CheY-like_superfamily"/>
</dbReference>
<dbReference type="CDD" id="cd00130">
    <property type="entry name" value="PAS"/>
    <property type="match status" value="1"/>
</dbReference>
<dbReference type="Pfam" id="PF00512">
    <property type="entry name" value="HisKA"/>
    <property type="match status" value="1"/>
</dbReference>
<dbReference type="Pfam" id="PF00072">
    <property type="entry name" value="Response_reg"/>
    <property type="match status" value="2"/>
</dbReference>
<dbReference type="InterPro" id="IPR001610">
    <property type="entry name" value="PAC"/>
</dbReference>
<accession>A0AB37UAN6</accession>
<feature type="domain" description="Histidine kinase" evidence="7">
    <location>
        <begin position="295"/>
        <end position="530"/>
    </location>
</feature>
<evidence type="ECO:0000259" key="7">
    <source>
        <dbReference type="PROSITE" id="PS50109"/>
    </source>
</evidence>
<evidence type="ECO:0000256" key="6">
    <source>
        <dbReference type="PROSITE-ProRule" id="PRU00169"/>
    </source>
</evidence>
<feature type="domain" description="PAC" evidence="10">
    <location>
        <begin position="225"/>
        <end position="277"/>
    </location>
</feature>
<evidence type="ECO:0000259" key="8">
    <source>
        <dbReference type="PROSITE" id="PS50110"/>
    </source>
</evidence>
<dbReference type="SMART" id="SM00086">
    <property type="entry name" value="PAC"/>
    <property type="match status" value="1"/>
</dbReference>
<dbReference type="CDD" id="cd00156">
    <property type="entry name" value="REC"/>
    <property type="match status" value="1"/>
</dbReference>
<dbReference type="Gene3D" id="3.30.450.20">
    <property type="entry name" value="PAS domain"/>
    <property type="match status" value="1"/>
</dbReference>